<keyword evidence="6" id="KW-0630">Potassium</keyword>
<dbReference type="Proteomes" id="UP001165080">
    <property type="component" value="Unassembled WGS sequence"/>
</dbReference>
<evidence type="ECO:0000256" key="6">
    <source>
        <dbReference type="ARBA" id="ARBA00022958"/>
    </source>
</evidence>
<comment type="catalytic activity">
    <reaction evidence="11">
        <text>K(+)(in) = K(+)(out)</text>
        <dbReference type="Rhea" id="RHEA:29463"/>
        <dbReference type="ChEBI" id="CHEBI:29103"/>
    </reaction>
</comment>
<dbReference type="InterPro" id="IPR013099">
    <property type="entry name" value="K_chnl_dom"/>
</dbReference>
<feature type="compositionally biased region" description="Basic and acidic residues" evidence="12">
    <location>
        <begin position="1533"/>
        <end position="1542"/>
    </location>
</feature>
<feature type="domain" description="Potassium channel" evidence="15">
    <location>
        <begin position="130"/>
        <end position="205"/>
    </location>
</feature>
<dbReference type="Gene3D" id="1.20.120.350">
    <property type="entry name" value="Voltage-gated potassium channels. Chain C"/>
    <property type="match status" value="1"/>
</dbReference>
<evidence type="ECO:0000256" key="12">
    <source>
        <dbReference type="SAM" id="MobiDB-lite"/>
    </source>
</evidence>
<gene>
    <name evidence="17" type="primary">PLEST002026</name>
    <name evidence="17" type="ORF">PLESTB_001001400</name>
</gene>
<feature type="compositionally biased region" description="Pro residues" evidence="12">
    <location>
        <begin position="1673"/>
        <end position="1682"/>
    </location>
</feature>
<feature type="transmembrane region" description="Helical" evidence="13">
    <location>
        <begin position="156"/>
        <end position="174"/>
    </location>
</feature>
<feature type="compositionally biased region" description="Low complexity" evidence="12">
    <location>
        <begin position="942"/>
        <end position="951"/>
    </location>
</feature>
<dbReference type="Pfam" id="PF22614">
    <property type="entry name" value="Slo-like_RCK"/>
    <property type="match status" value="1"/>
</dbReference>
<proteinExistence type="predicted"/>
<feature type="domain" description="RCK N-terminal" evidence="16">
    <location>
        <begin position="222"/>
        <end position="333"/>
    </location>
</feature>
<dbReference type="GO" id="GO:0005267">
    <property type="term" value="F:potassium channel activity"/>
    <property type="evidence" value="ECO:0007669"/>
    <property type="project" value="UniProtKB-KW"/>
</dbReference>
<keyword evidence="10" id="KW-0407">Ion channel</keyword>
<evidence type="ECO:0000256" key="10">
    <source>
        <dbReference type="ARBA" id="ARBA00023303"/>
    </source>
</evidence>
<feature type="region of interest" description="Disordered" evidence="12">
    <location>
        <begin position="1321"/>
        <end position="1400"/>
    </location>
</feature>
<feature type="compositionally biased region" description="Low complexity" evidence="12">
    <location>
        <begin position="904"/>
        <end position="926"/>
    </location>
</feature>
<dbReference type="Gene3D" id="1.10.287.70">
    <property type="match status" value="1"/>
</dbReference>
<dbReference type="InterPro" id="IPR047871">
    <property type="entry name" value="K_chnl_Slo-like"/>
</dbReference>
<name>A0A9W6BNZ3_9CHLO</name>
<dbReference type="EMBL" id="BRXU01000013">
    <property type="protein sequence ID" value="GLC55569.1"/>
    <property type="molecule type" value="Genomic_DNA"/>
</dbReference>
<keyword evidence="5" id="KW-0631">Potassium channel</keyword>
<evidence type="ECO:0000256" key="5">
    <source>
        <dbReference type="ARBA" id="ARBA00022826"/>
    </source>
</evidence>
<keyword evidence="2" id="KW-0813">Transport</keyword>
<organism evidence="17 18">
    <name type="scientific">Pleodorina starrii</name>
    <dbReference type="NCBI Taxonomy" id="330485"/>
    <lineage>
        <taxon>Eukaryota</taxon>
        <taxon>Viridiplantae</taxon>
        <taxon>Chlorophyta</taxon>
        <taxon>core chlorophytes</taxon>
        <taxon>Chlorophyceae</taxon>
        <taxon>CS clade</taxon>
        <taxon>Chlamydomonadales</taxon>
        <taxon>Volvocaceae</taxon>
        <taxon>Pleodorina</taxon>
    </lineage>
</organism>
<dbReference type="InterPro" id="IPR003148">
    <property type="entry name" value="RCK_N"/>
</dbReference>
<keyword evidence="9 13" id="KW-0472">Membrane</keyword>
<feature type="compositionally biased region" description="Low complexity" evidence="12">
    <location>
        <begin position="1380"/>
        <end position="1389"/>
    </location>
</feature>
<comment type="subcellular location">
    <subcellularLocation>
        <location evidence="1">Membrane</location>
        <topology evidence="1">Multi-pass membrane protein</topology>
    </subcellularLocation>
</comment>
<dbReference type="Pfam" id="PF07885">
    <property type="entry name" value="Ion_trans_2"/>
    <property type="match status" value="1"/>
</dbReference>
<sequence>MNTLMSVISVSVYVYDTYVSIDELARVMYLVCSITFSVEYVAKLLAADDVLSYLFWDWSLVDMATIVYGIAYFVDLGLGTDLGFIRLLRIIQVVRLCKSVTFIVLQYTRRTSQPMQLEYVRRSADLAVTLVAVVFISACVFYELEVVQEDLYLHNAIYWACVTISTIGYGDYAPETVTGQLLFPLIIIIVILILPRKISHLFEVMQNFSRFIRRSHRSHRFGKHVVLTGHVTSLSAQTFISEFYHQGRGYQDMDVVLLCPSDPDPPLVITMNNPRWEDRVKYLNGSPYQAEDLARADTGRALAVFVLADKYSADPAAEDSRTLLAVLAVAQFLRQFAAPEDLPPPRVVSWSATSWKGRYCQSSESSHPHIIAQFLLNETLDHAIALLRSGAKHPPEMGLIPLDVSPFPICVGSLRASLLGAALHTPGLISLVTNLCISSSLGRRRTLMGHTEDASMLSNCGWLSEYLRGASVEIYDVAFPEPFWGLTFKQAALKLWHEEEVILIGVRQANHRDAEQSFDVKLAPMGGWAAAAAGSGSRGATDGQQLLIDGSTQGYILSVDALVLGSAPRSLVNPLEAQDKDAAMRLSMLYLRHQQHQQQQPQQQQQGQQPGARPAHWTEDPIAAAATACTLDSANGDGELLAGDGRTLGTSTAYCTPLRTPLGSLNDLTEGGPAVAVAGGPFGAATVSAIAAAATTADDVGGDGSGGGGDGAASLVTPAPSGTASVSAIADAPTVQVAVYSARQQAQSMWLTASGHATWLARQSMLVAKMLSGRYPAPENGSAHSVEAAIGSGGSAAASPEPHATLRRSFPADARQRSTLSRRVSFRDVAAADGPGLSAGGGGCGGGGLGVATSTRRQQGMKAATRLPDLHALAAVSSFSYRRATERRATRQATARRGDGPTPASASESASASGSGSGSGSASYDSADSDPGKRGGGGSEGEGPPRVQRQASWRRQRRWRPTREGEPDPPPQPPPQPPPPSPPPLQQQQRTPECRRPRVVDTFAGGPPLDSPVLVMGSSCFVQLVGVVGAIRSAPPVGFARSFRTRTIVILDDGTEEKAALSDNQLAALGSLPGAIPDRIFMLRANPLDAADLEKLNLKPHGSVAALLVPSRKLFTEEAVAGSAPALADGQMLVAAAALRRYCQEMDCELRVVAEVLALLNCSYALPLCLAEGPYHHHHRHRHSHHSSNKLERAAPYPHVEADTGPCAGLGESSNSGSRSSREVRFITDPRPDFRRGVHNSLRRLGRQSDQARQEDYVQQVLSEMPHLSPSLAPGHILMQTFLDALTCQSIFNPMMLQILLKMLNCWELTSSDPWARLQRHHAHAHAHLHQQERQRRRSQPRQQRQGLPPRRSPCNDRPPPPAFATAAAAGPGEPPQPQPAAAAGSWPGRAPNSPASLSHSGMITEAAPLKVSQSGRMGTPAIAPQPAAAAAAPVSTAPFVNPQPAPAWLHAASEPLWASPPPPPSPPSPSGGQGTAGADDAVSRPGRLTGVGRSGDGGRAEPPLRTAFESLPPEREAPEGGASGSAGPCGRPVEESTERPEVLLAPPPPLPPPAAAPLPGPGAAAPGPGSGLPPPDLPEAAGEVPLASPNGTHGSVGQPGVLSPRQSAPTRFQREAVVGSSRPLDPPLVADGNGETANPLNGGCGGAGGRDGVRGSDDAAEMLDWNASVTSPPRPPPPPAPASRGYGTASAAAACADDGGSVDVGSAGGGGAGGGGAGGGGGSGGDPAVVRLFCLSFGGMLERFTGLTELLRSVQDSQRRLTWNPASRDLRHHLDPSHSQSQSQQYGVGGAGPGPRRCPQAAADGFSTARHPAGIDPATSAAGMSTVGDDDDDEARRRHGLQVTFGVLFEVLVLEYDMLPLALYRRGAAAGGGGGVGGSGRRWAAAAPAGGAGGAGGRAHASTGMPYVYTKPDKHGTWMRESDDVYVLASQAVVVRFWGEEP</sequence>
<evidence type="ECO:0000256" key="2">
    <source>
        <dbReference type="ARBA" id="ARBA00022448"/>
    </source>
</evidence>
<feature type="domain" description="Calcium-activated potassium channel BK alpha subunit" evidence="14">
    <location>
        <begin position="409"/>
        <end position="506"/>
    </location>
</feature>
<dbReference type="InterPro" id="IPR003929">
    <property type="entry name" value="K_chnl_BK_asu"/>
</dbReference>
<reference evidence="17 18" key="1">
    <citation type="journal article" date="2023" name="Commun. Biol.">
        <title>Reorganization of the ancestral sex-determining regions during the evolution of trioecy in Pleodorina starrii.</title>
        <authorList>
            <person name="Takahashi K."/>
            <person name="Suzuki S."/>
            <person name="Kawai-Toyooka H."/>
            <person name="Yamamoto K."/>
            <person name="Hamaji T."/>
            <person name="Ootsuki R."/>
            <person name="Yamaguchi H."/>
            <person name="Kawachi M."/>
            <person name="Higashiyama T."/>
            <person name="Nozaki H."/>
        </authorList>
    </citation>
    <scope>NUCLEOTIDE SEQUENCE [LARGE SCALE GENOMIC DNA]</scope>
    <source>
        <strain evidence="17 18">NIES-4479</strain>
    </source>
</reference>
<dbReference type="Pfam" id="PF03493">
    <property type="entry name" value="BK_channel_a"/>
    <property type="match status" value="1"/>
</dbReference>
<evidence type="ECO:0000259" key="15">
    <source>
        <dbReference type="Pfam" id="PF07885"/>
    </source>
</evidence>
<feature type="region of interest" description="Disordered" evidence="12">
    <location>
        <begin position="882"/>
        <end position="994"/>
    </location>
</feature>
<feature type="compositionally biased region" description="Pro residues" evidence="12">
    <location>
        <begin position="968"/>
        <end position="985"/>
    </location>
</feature>
<evidence type="ECO:0000256" key="7">
    <source>
        <dbReference type="ARBA" id="ARBA00022989"/>
    </source>
</evidence>
<keyword evidence="3" id="KW-0633">Potassium transport</keyword>
<feature type="transmembrane region" description="Helical" evidence="13">
    <location>
        <begin position="126"/>
        <end position="144"/>
    </location>
</feature>
<dbReference type="SUPFAM" id="SSF81324">
    <property type="entry name" value="Voltage-gated potassium channels"/>
    <property type="match status" value="1"/>
</dbReference>
<evidence type="ECO:0000256" key="13">
    <source>
        <dbReference type="SAM" id="Phobius"/>
    </source>
</evidence>
<dbReference type="InterPro" id="IPR027359">
    <property type="entry name" value="Volt_channel_dom_sf"/>
</dbReference>
<evidence type="ECO:0000259" key="14">
    <source>
        <dbReference type="Pfam" id="PF03493"/>
    </source>
</evidence>
<protein>
    <submittedName>
        <fullName evidence="17">Uncharacterized protein</fullName>
    </submittedName>
</protein>
<feature type="compositionally biased region" description="Low complexity" evidence="12">
    <location>
        <begin position="1341"/>
        <end position="1350"/>
    </location>
</feature>
<feature type="transmembrane region" description="Helical" evidence="13">
    <location>
        <begin position="24"/>
        <end position="42"/>
    </location>
</feature>
<feature type="region of interest" description="Disordered" evidence="12">
    <location>
        <begin position="1770"/>
        <end position="1834"/>
    </location>
</feature>
<accession>A0A9W6BNZ3</accession>
<feature type="region of interest" description="Disordered" evidence="12">
    <location>
        <begin position="791"/>
        <end position="821"/>
    </location>
</feature>
<dbReference type="PANTHER" id="PTHR10027">
    <property type="entry name" value="CALCIUM-ACTIVATED POTASSIUM CHANNEL ALPHA CHAIN"/>
    <property type="match status" value="1"/>
</dbReference>
<evidence type="ECO:0000256" key="9">
    <source>
        <dbReference type="ARBA" id="ARBA00023136"/>
    </source>
</evidence>
<evidence type="ECO:0000313" key="17">
    <source>
        <dbReference type="EMBL" id="GLC55569.1"/>
    </source>
</evidence>
<keyword evidence="18" id="KW-1185">Reference proteome</keyword>
<dbReference type="GO" id="GO:0016020">
    <property type="term" value="C:membrane"/>
    <property type="evidence" value="ECO:0007669"/>
    <property type="project" value="UniProtKB-SubCell"/>
</dbReference>
<evidence type="ECO:0000259" key="16">
    <source>
        <dbReference type="Pfam" id="PF22614"/>
    </source>
</evidence>
<evidence type="ECO:0000256" key="1">
    <source>
        <dbReference type="ARBA" id="ARBA00004141"/>
    </source>
</evidence>
<evidence type="ECO:0000256" key="8">
    <source>
        <dbReference type="ARBA" id="ARBA00023065"/>
    </source>
</evidence>
<feature type="compositionally biased region" description="Pro residues" evidence="12">
    <location>
        <begin position="1459"/>
        <end position="1470"/>
    </location>
</feature>
<feature type="compositionally biased region" description="Low complexity" evidence="12">
    <location>
        <begin position="596"/>
        <end position="611"/>
    </location>
</feature>
<feature type="compositionally biased region" description="Pro residues" evidence="12">
    <location>
        <begin position="1546"/>
        <end position="1561"/>
    </location>
</feature>
<keyword evidence="4 13" id="KW-0812">Transmembrane</keyword>
<dbReference type="Gene3D" id="3.40.50.720">
    <property type="entry name" value="NAD(P)-binding Rossmann-like Domain"/>
    <property type="match status" value="1"/>
</dbReference>
<evidence type="ECO:0000256" key="11">
    <source>
        <dbReference type="ARBA" id="ARBA00034430"/>
    </source>
</evidence>
<feature type="region of interest" description="Disordered" evidence="12">
    <location>
        <begin position="1202"/>
        <end position="1226"/>
    </location>
</feature>
<feature type="region of interest" description="Disordered" evidence="12">
    <location>
        <begin position="593"/>
        <end position="615"/>
    </location>
</feature>
<evidence type="ECO:0000313" key="18">
    <source>
        <dbReference type="Proteomes" id="UP001165080"/>
    </source>
</evidence>
<keyword evidence="8" id="KW-0406">Ion transport</keyword>
<feature type="transmembrane region" description="Helical" evidence="13">
    <location>
        <begin position="181"/>
        <end position="198"/>
    </location>
</feature>
<feature type="region of interest" description="Disordered" evidence="12">
    <location>
        <begin position="1876"/>
        <end position="1901"/>
    </location>
</feature>
<comment type="caution">
    <text evidence="17">The sequence shown here is derived from an EMBL/GenBank/DDBJ whole genome shotgun (WGS) entry which is preliminary data.</text>
</comment>
<dbReference type="PANTHER" id="PTHR10027:SF10">
    <property type="entry name" value="SLOWPOKE 2, ISOFORM D"/>
    <property type="match status" value="1"/>
</dbReference>
<evidence type="ECO:0000256" key="3">
    <source>
        <dbReference type="ARBA" id="ARBA00022538"/>
    </source>
</evidence>
<feature type="region of interest" description="Disordered" evidence="12">
    <location>
        <begin position="1452"/>
        <end position="1687"/>
    </location>
</feature>
<feature type="compositionally biased region" description="Basic residues" evidence="12">
    <location>
        <begin position="1321"/>
        <end position="1340"/>
    </location>
</feature>
<evidence type="ECO:0000256" key="4">
    <source>
        <dbReference type="ARBA" id="ARBA00022692"/>
    </source>
</evidence>
<keyword evidence="7 13" id="KW-1133">Transmembrane helix</keyword>